<protein>
    <submittedName>
        <fullName evidence="1">Putative secreted protein</fullName>
    </submittedName>
</protein>
<name>A0A2M4CD27_9DIPT</name>
<dbReference type="AlphaFoldDB" id="A0A2M4CD27"/>
<reference evidence="1" key="1">
    <citation type="submission" date="2018-01" db="EMBL/GenBank/DDBJ databases">
        <title>An insight into the sialome of Amazonian anophelines.</title>
        <authorList>
            <person name="Ribeiro J.M."/>
            <person name="Scarpassa V."/>
            <person name="Calvo E."/>
        </authorList>
    </citation>
    <scope>NUCLEOTIDE SEQUENCE</scope>
    <source>
        <tissue evidence="1">Salivary glands</tissue>
    </source>
</reference>
<evidence type="ECO:0000313" key="1">
    <source>
        <dbReference type="EMBL" id="MBW63169.1"/>
    </source>
</evidence>
<dbReference type="EMBL" id="GGFJ01014028">
    <property type="protein sequence ID" value="MBW63169.1"/>
    <property type="molecule type" value="Transcribed_RNA"/>
</dbReference>
<accession>A0A2M4CD27</accession>
<sequence length="75" mass="8729">MHRNTLRKRASAPWLISGWTTSICTWCTGQRAGPFRAGLRATSCQSMKPPVRRSIRMWIISIRGRRWNGCSRRVR</sequence>
<organism evidence="1">
    <name type="scientific">Anopheles marajoara</name>
    <dbReference type="NCBI Taxonomy" id="58244"/>
    <lineage>
        <taxon>Eukaryota</taxon>
        <taxon>Metazoa</taxon>
        <taxon>Ecdysozoa</taxon>
        <taxon>Arthropoda</taxon>
        <taxon>Hexapoda</taxon>
        <taxon>Insecta</taxon>
        <taxon>Pterygota</taxon>
        <taxon>Neoptera</taxon>
        <taxon>Endopterygota</taxon>
        <taxon>Diptera</taxon>
        <taxon>Nematocera</taxon>
        <taxon>Culicoidea</taxon>
        <taxon>Culicidae</taxon>
        <taxon>Anophelinae</taxon>
        <taxon>Anopheles</taxon>
    </lineage>
</organism>
<proteinExistence type="predicted"/>